<protein>
    <submittedName>
        <fullName evidence="1">Uncharacterized protein</fullName>
    </submittedName>
</protein>
<evidence type="ECO:0000313" key="1">
    <source>
        <dbReference type="EMBL" id="XCD08317.1"/>
    </source>
</evidence>
<accession>A0AAU8B7L9</accession>
<organism evidence="1">
    <name type="scientific">Dulem virus 42</name>
    <dbReference type="NCBI Taxonomy" id="3145760"/>
    <lineage>
        <taxon>Viruses</taxon>
        <taxon>Duplodnaviria</taxon>
        <taxon>Heunggongvirae</taxon>
        <taxon>Uroviricota</taxon>
        <taxon>Caudoviricetes</taxon>
    </lineage>
</organism>
<dbReference type="EMBL" id="PP511876">
    <property type="protein sequence ID" value="XCD08317.1"/>
    <property type="molecule type" value="Genomic_DNA"/>
</dbReference>
<sequence length="72" mass="8116">MQQFANESNVDENGEPIIEVVDPSQPSTFDMPEAFKNGFLEDLFDEFGESVLDVFEAKQPVTSDMLMLPMLN</sequence>
<proteinExistence type="predicted"/>
<name>A0AAU8B7L9_9CAUD</name>
<reference evidence="1" key="1">
    <citation type="submission" date="2024-03" db="EMBL/GenBank/DDBJ databases">
        <title>Diverse circular DNA viruses in blood, oral, and fecal samples of captive lemurs.</title>
        <authorList>
            <person name="Paietta E.N."/>
            <person name="Kraberger S."/>
            <person name="Lund M.C."/>
            <person name="Custer J.M."/>
            <person name="Vargas K.M."/>
            <person name="Ehmke E.E."/>
            <person name="Yoder A.D."/>
            <person name="Varsani A."/>
        </authorList>
    </citation>
    <scope>NUCLEOTIDE SEQUENCE</scope>
    <source>
        <strain evidence="1">Duke_30FF_63</strain>
    </source>
</reference>